<keyword evidence="9" id="KW-1185">Reference proteome</keyword>
<dbReference type="InterPro" id="IPR050596">
    <property type="entry name" value="AspAT/PAT-like"/>
</dbReference>
<dbReference type="GO" id="GO:0030170">
    <property type="term" value="F:pyridoxal phosphate binding"/>
    <property type="evidence" value="ECO:0007669"/>
    <property type="project" value="InterPro"/>
</dbReference>
<dbReference type="EMBL" id="CP027062">
    <property type="protein sequence ID" value="AVI51258.1"/>
    <property type="molecule type" value="Genomic_DNA"/>
</dbReference>
<evidence type="ECO:0000313" key="9">
    <source>
        <dbReference type="Proteomes" id="UP000238442"/>
    </source>
</evidence>
<evidence type="ECO:0000256" key="3">
    <source>
        <dbReference type="ARBA" id="ARBA00022576"/>
    </source>
</evidence>
<dbReference type="SUPFAM" id="SSF53383">
    <property type="entry name" value="PLP-dependent transferases"/>
    <property type="match status" value="1"/>
</dbReference>
<dbReference type="Proteomes" id="UP000238442">
    <property type="component" value="Chromosome"/>
</dbReference>
<feature type="domain" description="Aminotransferase class I/classII large" evidence="7">
    <location>
        <begin position="32"/>
        <end position="390"/>
    </location>
</feature>
<dbReference type="AlphaFoldDB" id="A0A2S0HX98"/>
<dbReference type="GO" id="GO:0006520">
    <property type="term" value="P:amino acid metabolic process"/>
    <property type="evidence" value="ECO:0007669"/>
    <property type="project" value="InterPro"/>
</dbReference>
<sequence>MNPKLSERVNNMATSATLAMAAKARELRAEGKDIIGLSLGEPDFTVPDFVKEAAIQAIKDDYHAYTPVDGYVELKNAIITKFKRDNNLIYTPSQIVVSTGAKQSLANLAQVLLNEGDEVLLPAPYWVSYSDIAKVAGGVPVPISTGIESDFKVTPAALEAAITPKSKMLIYSSPCNPSGSVYSKEELRALADVLAKYPNIIIVSDEIYEHINFTGAHASMAQFDDMYDRTVTVNGVSKAYAMTGWRIGYIGGPEYIARACNKMQGQVTSGANCIAQRATIAALENPPSKIKYMVDAFKNRRKLVLDLLSEIPGIKTNEPEGAFYVFPDISFYFGKTIQGVKIDNASDFALFLLDKANVATVTGEAFGNPDCIRISYAASEADIKEAMQRIKTALS</sequence>
<evidence type="ECO:0000259" key="7">
    <source>
        <dbReference type="Pfam" id="PF00155"/>
    </source>
</evidence>
<dbReference type="EC" id="2.6.1.-" evidence="6"/>
<keyword evidence="3 6" id="KW-0032">Aminotransferase</keyword>
<evidence type="ECO:0000256" key="1">
    <source>
        <dbReference type="ARBA" id="ARBA00001933"/>
    </source>
</evidence>
<dbReference type="Gene3D" id="3.90.1150.10">
    <property type="entry name" value="Aspartate Aminotransferase, domain 1"/>
    <property type="match status" value="1"/>
</dbReference>
<dbReference type="PROSITE" id="PS00105">
    <property type="entry name" value="AA_TRANSFER_CLASS_1"/>
    <property type="match status" value="1"/>
</dbReference>
<accession>A0A2S0HX98</accession>
<dbReference type="KEGG" id="aue:C5O00_08755"/>
<organism evidence="8 9">
    <name type="scientific">Pukyongia salina</name>
    <dbReference type="NCBI Taxonomy" id="2094025"/>
    <lineage>
        <taxon>Bacteria</taxon>
        <taxon>Pseudomonadati</taxon>
        <taxon>Bacteroidota</taxon>
        <taxon>Flavobacteriia</taxon>
        <taxon>Flavobacteriales</taxon>
        <taxon>Flavobacteriaceae</taxon>
        <taxon>Pukyongia</taxon>
    </lineage>
</organism>
<dbReference type="OrthoDB" id="9802328at2"/>
<dbReference type="InterPro" id="IPR004839">
    <property type="entry name" value="Aminotransferase_I/II_large"/>
</dbReference>
<protein>
    <recommendedName>
        <fullName evidence="6">Aminotransferase</fullName>
        <ecNumber evidence="6">2.6.1.-</ecNumber>
    </recommendedName>
</protein>
<dbReference type="InterPro" id="IPR015421">
    <property type="entry name" value="PyrdxlP-dep_Trfase_major"/>
</dbReference>
<dbReference type="Gene3D" id="3.40.640.10">
    <property type="entry name" value="Type I PLP-dependent aspartate aminotransferase-like (Major domain)"/>
    <property type="match status" value="1"/>
</dbReference>
<evidence type="ECO:0000256" key="4">
    <source>
        <dbReference type="ARBA" id="ARBA00022679"/>
    </source>
</evidence>
<comment type="similarity">
    <text evidence="2 6">Belongs to the class-I pyridoxal-phosphate-dependent aminotransferase family.</text>
</comment>
<proteinExistence type="inferred from homology"/>
<evidence type="ECO:0000256" key="6">
    <source>
        <dbReference type="RuleBase" id="RU000481"/>
    </source>
</evidence>
<dbReference type="InterPro" id="IPR015424">
    <property type="entry name" value="PyrdxlP-dep_Trfase"/>
</dbReference>
<dbReference type="CDD" id="cd00609">
    <property type="entry name" value="AAT_like"/>
    <property type="match status" value="1"/>
</dbReference>
<dbReference type="PANTHER" id="PTHR46383">
    <property type="entry name" value="ASPARTATE AMINOTRANSFERASE"/>
    <property type="match status" value="1"/>
</dbReference>
<gene>
    <name evidence="8" type="ORF">C5O00_08755</name>
</gene>
<evidence type="ECO:0000313" key="8">
    <source>
        <dbReference type="EMBL" id="AVI51258.1"/>
    </source>
</evidence>
<evidence type="ECO:0000256" key="2">
    <source>
        <dbReference type="ARBA" id="ARBA00007441"/>
    </source>
</evidence>
<dbReference type="InterPro" id="IPR015422">
    <property type="entry name" value="PyrdxlP-dep_Trfase_small"/>
</dbReference>
<dbReference type="FunFam" id="3.40.640.10:FF:000033">
    <property type="entry name" value="Aspartate aminotransferase"/>
    <property type="match status" value="1"/>
</dbReference>
<keyword evidence="4 6" id="KW-0808">Transferase</keyword>
<name>A0A2S0HX98_9FLAO</name>
<dbReference type="PANTHER" id="PTHR46383:SF1">
    <property type="entry name" value="ASPARTATE AMINOTRANSFERASE"/>
    <property type="match status" value="1"/>
</dbReference>
<dbReference type="GO" id="GO:0008483">
    <property type="term" value="F:transaminase activity"/>
    <property type="evidence" value="ECO:0007669"/>
    <property type="project" value="UniProtKB-KW"/>
</dbReference>
<evidence type="ECO:0000256" key="5">
    <source>
        <dbReference type="ARBA" id="ARBA00022898"/>
    </source>
</evidence>
<keyword evidence="5" id="KW-0663">Pyridoxal phosphate</keyword>
<reference evidence="8 9" key="1">
    <citation type="submission" date="2018-02" db="EMBL/GenBank/DDBJ databases">
        <title>Genomic analysis of the strain RR4-38 isolated from a seawater recirculating aquaculture system.</title>
        <authorList>
            <person name="Kim Y.-S."/>
            <person name="Jang Y.H."/>
            <person name="Kim K.-H."/>
        </authorList>
    </citation>
    <scope>NUCLEOTIDE SEQUENCE [LARGE SCALE GENOMIC DNA]</scope>
    <source>
        <strain evidence="8 9">RR4-38</strain>
    </source>
</reference>
<dbReference type="Pfam" id="PF00155">
    <property type="entry name" value="Aminotran_1_2"/>
    <property type="match status" value="1"/>
</dbReference>
<dbReference type="RefSeq" id="WP_105216499.1">
    <property type="nucleotide sequence ID" value="NZ_CP027062.1"/>
</dbReference>
<dbReference type="InterPro" id="IPR004838">
    <property type="entry name" value="NHTrfase_class1_PyrdxlP-BS"/>
</dbReference>
<comment type="cofactor">
    <cofactor evidence="1 6">
        <name>pyridoxal 5'-phosphate</name>
        <dbReference type="ChEBI" id="CHEBI:597326"/>
    </cofactor>
</comment>